<dbReference type="Pfam" id="PF18144">
    <property type="entry name" value="SMODS"/>
    <property type="match status" value="1"/>
</dbReference>
<comment type="caution">
    <text evidence="1">The sequence shown here is derived from an EMBL/GenBank/DDBJ whole genome shotgun (WGS) entry which is preliminary data.</text>
</comment>
<keyword evidence="2" id="KW-1185">Reference proteome</keyword>
<dbReference type="SUPFAM" id="SSF81301">
    <property type="entry name" value="Nucleotidyltransferase"/>
    <property type="match status" value="1"/>
</dbReference>
<reference evidence="1 2" key="1">
    <citation type="journal article" date="2018" name="Int. J. Syst. Evol. Microbiol.">
        <title>Rubneribacter badeniensis gen. nov., sp. nov. and Enteroscipio rubneri gen. nov., sp. nov., new members of the Eggerthellaceae isolated from human faeces.</title>
        <authorList>
            <person name="Danylec N."/>
            <person name="Gobl A."/>
            <person name="Stoll D.A."/>
            <person name="Hetzer B."/>
            <person name="Kulling S.E."/>
            <person name="Huch M."/>
        </authorList>
    </citation>
    <scope>NUCLEOTIDE SEQUENCE [LARGE SCALE GENOMIC DNA]</scope>
    <source>
        <strain evidence="1 2">ResAG-85</strain>
    </source>
</reference>
<accession>A0A2K2U6C9</accession>
<evidence type="ECO:0000313" key="2">
    <source>
        <dbReference type="Proteomes" id="UP000236488"/>
    </source>
</evidence>
<dbReference type="Gene3D" id="3.30.460.10">
    <property type="entry name" value="Beta Polymerase, domain 2"/>
    <property type="match status" value="1"/>
</dbReference>
<dbReference type="EMBL" id="PPEL01000014">
    <property type="protein sequence ID" value="PNV65867.1"/>
    <property type="molecule type" value="Genomic_DNA"/>
</dbReference>
<keyword evidence="1" id="KW-0808">Transferase</keyword>
<organism evidence="1 2">
    <name type="scientific">Rubneribacter badeniensis</name>
    <dbReference type="NCBI Taxonomy" id="2070688"/>
    <lineage>
        <taxon>Bacteria</taxon>
        <taxon>Bacillati</taxon>
        <taxon>Actinomycetota</taxon>
        <taxon>Coriobacteriia</taxon>
        <taxon>Eggerthellales</taxon>
        <taxon>Eggerthellaceae</taxon>
        <taxon>Rubneribacter</taxon>
    </lineage>
</organism>
<evidence type="ECO:0000313" key="1">
    <source>
        <dbReference type="EMBL" id="PNV65867.1"/>
    </source>
</evidence>
<proteinExistence type="predicted"/>
<protein>
    <submittedName>
        <fullName evidence="1">Nucleotidyltransferase</fullName>
    </submittedName>
</protein>
<sequence>MTSTPHMNSYFDDFLKNIRLSKSQKATLVEAHTRLRDELEADASLQDMLINTFLQGSYRRSTIIKPAAGQSSDVDVVVVTNIDEEDYTPAEALDLFKGFLDKNYPGQYERQGRSWGIHVDGADIDLVPTSAPSEALSKSEALKDMVFSTLDVESFADSSELSKAYGSRTAVNIRDILEKDDWKDEALRIPDREADVWEWTDPLSQIGWTIDKNARCSGRYVNVVKALKWWWRTQHPDKKYPKGYPLEHLIGDCCPDGIESVAEGVVLTLENIAKMGPSKPILLDRGLPNDVMARVSQDDYSTFHECVIEASCLAREAFAAEDARVASEKWQELFGAEFPLAPKSESKAAFTARAGAATILSEANFA</sequence>
<dbReference type="GO" id="GO:0016740">
    <property type="term" value="F:transferase activity"/>
    <property type="evidence" value="ECO:0007669"/>
    <property type="project" value="UniProtKB-KW"/>
</dbReference>
<name>A0A2K2U6C9_9ACTN</name>
<dbReference type="Proteomes" id="UP000236488">
    <property type="component" value="Unassembled WGS sequence"/>
</dbReference>
<dbReference type="AlphaFoldDB" id="A0A2K2U6C9"/>
<dbReference type="InterPro" id="IPR043519">
    <property type="entry name" value="NT_sf"/>
</dbReference>
<dbReference type="RefSeq" id="WP_103262710.1">
    <property type="nucleotide sequence ID" value="NZ_PPEL01000014.1"/>
</dbReference>
<gene>
    <name evidence="1" type="ORF">C2L80_04165</name>
</gene>